<evidence type="ECO:0000259" key="1">
    <source>
        <dbReference type="Pfam" id="PF21818"/>
    </source>
</evidence>
<reference evidence="2" key="1">
    <citation type="submission" date="2022-06" db="EMBL/GenBank/DDBJ databases">
        <title>Aquibacillus sp. a new bacterium isolated from soil saline samples.</title>
        <authorList>
            <person name="Galisteo C."/>
            <person name="De La Haba R."/>
            <person name="Sanchez-Porro C."/>
            <person name="Ventosa A."/>
        </authorList>
    </citation>
    <scope>NUCLEOTIDE SEQUENCE</scope>
    <source>
        <strain evidence="2">3ASR75-11</strain>
    </source>
</reference>
<dbReference type="RefSeq" id="WP_272435559.1">
    <property type="nucleotide sequence ID" value="NZ_JAMQKB010000002.1"/>
</dbReference>
<dbReference type="Proteomes" id="UP001145050">
    <property type="component" value="Unassembled WGS sequence"/>
</dbReference>
<feature type="domain" description="DUF6884" evidence="1">
    <location>
        <begin position="22"/>
        <end position="143"/>
    </location>
</feature>
<protein>
    <recommendedName>
        <fullName evidence="1">DUF6884 domain-containing protein</fullName>
    </recommendedName>
</protein>
<comment type="caution">
    <text evidence="2">The sequence shown here is derived from an EMBL/GenBank/DDBJ whole genome shotgun (WGS) entry which is preliminary data.</text>
</comment>
<organism evidence="2 3">
    <name type="scientific">Terrihalobacillus insolitus</name>
    <dbReference type="NCBI Taxonomy" id="2950438"/>
    <lineage>
        <taxon>Bacteria</taxon>
        <taxon>Bacillati</taxon>
        <taxon>Bacillota</taxon>
        <taxon>Bacilli</taxon>
        <taxon>Bacillales</taxon>
        <taxon>Bacillaceae</taxon>
        <taxon>Terrihalobacillus</taxon>
    </lineage>
</organism>
<dbReference type="Pfam" id="PF21818">
    <property type="entry name" value="DUF6884"/>
    <property type="match status" value="1"/>
</dbReference>
<dbReference type="EMBL" id="JAMQKB010000002">
    <property type="protein sequence ID" value="MDC3423803.1"/>
    <property type="molecule type" value="Genomic_DNA"/>
</dbReference>
<name>A0A9X4AMS4_9BACI</name>
<dbReference type="InterPro" id="IPR049251">
    <property type="entry name" value="DUF6884"/>
</dbReference>
<gene>
    <name evidence="2" type="ORF">NC797_04675</name>
</gene>
<accession>A0A9X4AMS4</accession>
<dbReference type="AlphaFoldDB" id="A0A9X4AMS4"/>
<evidence type="ECO:0000313" key="2">
    <source>
        <dbReference type="EMBL" id="MDC3423803.1"/>
    </source>
</evidence>
<keyword evidence="3" id="KW-1185">Reference proteome</keyword>
<evidence type="ECO:0000313" key="3">
    <source>
        <dbReference type="Proteomes" id="UP001145050"/>
    </source>
</evidence>
<sequence length="154" mass="17580">MKQLGIIPCGNKKIWDKNEDVGPVRAKEAYIGTFHTLCEQYATTFLDRWVILSAKYGYLDPDDIVDGPYDVTFNQNSKEVIKTDFLQSQVKDKGLGQYKKIVVLTGKKYKPIVLESFEAHENGTILFPLLGTKGIGYMQQMLKRSLEEHKPIHL</sequence>
<proteinExistence type="predicted"/>